<sequence length="104" mass="11664">MMNLCEEKIILIDFRLWYPVSAYHSGIVVCAVPCRGVVVHKFSVRTAILHRRSGTCLGHLDWRPVLRREPSQCLLLHPFLAVAPKLCVAACVASPDFPSHTSRV</sequence>
<protein>
    <submittedName>
        <fullName evidence="1">Uncharacterized protein</fullName>
    </submittedName>
</protein>
<evidence type="ECO:0000313" key="1">
    <source>
        <dbReference type="EMBL" id="MPD04520.1"/>
    </source>
</evidence>
<organism evidence="1 2">
    <name type="scientific">Portunus trituberculatus</name>
    <name type="common">Swimming crab</name>
    <name type="synonym">Neptunus trituberculatus</name>
    <dbReference type="NCBI Taxonomy" id="210409"/>
    <lineage>
        <taxon>Eukaryota</taxon>
        <taxon>Metazoa</taxon>
        <taxon>Ecdysozoa</taxon>
        <taxon>Arthropoda</taxon>
        <taxon>Crustacea</taxon>
        <taxon>Multicrustacea</taxon>
        <taxon>Malacostraca</taxon>
        <taxon>Eumalacostraca</taxon>
        <taxon>Eucarida</taxon>
        <taxon>Decapoda</taxon>
        <taxon>Pleocyemata</taxon>
        <taxon>Brachyura</taxon>
        <taxon>Eubrachyura</taxon>
        <taxon>Portunoidea</taxon>
        <taxon>Portunidae</taxon>
        <taxon>Portuninae</taxon>
        <taxon>Portunus</taxon>
    </lineage>
</organism>
<gene>
    <name evidence="1" type="ORF">E2C01_100214</name>
</gene>
<dbReference type="Proteomes" id="UP000324222">
    <property type="component" value="Unassembled WGS sequence"/>
</dbReference>
<dbReference type="AlphaFoldDB" id="A0A5B7KBF4"/>
<proteinExistence type="predicted"/>
<comment type="caution">
    <text evidence="1">The sequence shown here is derived from an EMBL/GenBank/DDBJ whole genome shotgun (WGS) entry which is preliminary data.</text>
</comment>
<accession>A0A5B7KBF4</accession>
<reference evidence="1 2" key="1">
    <citation type="submission" date="2019-05" db="EMBL/GenBank/DDBJ databases">
        <title>Another draft genome of Portunus trituberculatus and its Hox gene families provides insights of decapod evolution.</title>
        <authorList>
            <person name="Jeong J.-H."/>
            <person name="Song I."/>
            <person name="Kim S."/>
            <person name="Choi T."/>
            <person name="Kim D."/>
            <person name="Ryu S."/>
            <person name="Kim W."/>
        </authorList>
    </citation>
    <scope>NUCLEOTIDE SEQUENCE [LARGE SCALE GENOMIC DNA]</scope>
    <source>
        <tissue evidence="1">Muscle</tissue>
    </source>
</reference>
<evidence type="ECO:0000313" key="2">
    <source>
        <dbReference type="Proteomes" id="UP000324222"/>
    </source>
</evidence>
<dbReference type="EMBL" id="VSRR010141422">
    <property type="protein sequence ID" value="MPD04520.1"/>
    <property type="molecule type" value="Genomic_DNA"/>
</dbReference>
<keyword evidence="2" id="KW-1185">Reference proteome</keyword>
<name>A0A5B7KBF4_PORTR</name>